<dbReference type="AlphaFoldDB" id="A0A9P6HRS0"/>
<comment type="similarity">
    <text evidence="7">Belongs to the MPDU1 (TC 2.A.43.3) family.</text>
</comment>
<evidence type="ECO:0000256" key="6">
    <source>
        <dbReference type="ARBA" id="ARBA00023136"/>
    </source>
</evidence>
<dbReference type="FunFam" id="1.20.1280.290:FF:000006">
    <property type="entry name" value="mannose-P-dolichol utilization defect 1 protein"/>
    <property type="match status" value="1"/>
</dbReference>
<keyword evidence="4" id="KW-0677">Repeat</keyword>
<reference evidence="10" key="2">
    <citation type="submission" date="2020-11" db="EMBL/GenBank/DDBJ databases">
        <authorList>
            <consortium name="DOE Joint Genome Institute"/>
            <person name="Kuo A."/>
            <person name="Miyauchi S."/>
            <person name="Kiss E."/>
            <person name="Drula E."/>
            <person name="Kohler A."/>
            <person name="Sanchez-Garcia M."/>
            <person name="Andreopoulos B."/>
            <person name="Barry K.W."/>
            <person name="Bonito G."/>
            <person name="Buee M."/>
            <person name="Carver A."/>
            <person name="Chen C."/>
            <person name="Cichocki N."/>
            <person name="Clum A."/>
            <person name="Culley D."/>
            <person name="Crous P.W."/>
            <person name="Fauchery L."/>
            <person name="Girlanda M."/>
            <person name="Hayes R."/>
            <person name="Keri Z."/>
            <person name="Labutti K."/>
            <person name="Lipzen A."/>
            <person name="Lombard V."/>
            <person name="Magnuson J."/>
            <person name="Maillard F."/>
            <person name="Morin E."/>
            <person name="Murat C."/>
            <person name="Nolan M."/>
            <person name="Ohm R."/>
            <person name="Pangilinan J."/>
            <person name="Pereira M."/>
            <person name="Perotto S."/>
            <person name="Peter M."/>
            <person name="Riley R."/>
            <person name="Sitrit Y."/>
            <person name="Stielow B."/>
            <person name="Szollosi G."/>
            <person name="Zifcakova L."/>
            <person name="Stursova M."/>
            <person name="Spatafora J.W."/>
            <person name="Tedersoo L."/>
            <person name="Vaario L.-M."/>
            <person name="Yamada A."/>
            <person name="Yan M."/>
            <person name="Wang P."/>
            <person name="Xu J."/>
            <person name="Bruns T."/>
            <person name="Baldrian P."/>
            <person name="Vilgalys R."/>
            <person name="Henrissat B."/>
            <person name="Grigoriev I.V."/>
            <person name="Hibbett D."/>
            <person name="Nagy L.G."/>
            <person name="Martin F.M."/>
        </authorList>
    </citation>
    <scope>NUCLEOTIDE SEQUENCE</scope>
    <source>
        <strain evidence="10">UH-Tt-Lm1</strain>
    </source>
</reference>
<feature type="transmembrane region" description="Helical" evidence="9">
    <location>
        <begin position="139"/>
        <end position="158"/>
    </location>
</feature>
<evidence type="ECO:0000256" key="1">
    <source>
        <dbReference type="ARBA" id="ARBA00004141"/>
    </source>
</evidence>
<reference evidence="10" key="1">
    <citation type="journal article" date="2020" name="Nat. Commun.">
        <title>Large-scale genome sequencing of mycorrhizal fungi provides insights into the early evolution of symbiotic traits.</title>
        <authorList>
            <person name="Miyauchi S."/>
            <person name="Kiss E."/>
            <person name="Kuo A."/>
            <person name="Drula E."/>
            <person name="Kohler A."/>
            <person name="Sanchez-Garcia M."/>
            <person name="Morin E."/>
            <person name="Andreopoulos B."/>
            <person name="Barry K.W."/>
            <person name="Bonito G."/>
            <person name="Buee M."/>
            <person name="Carver A."/>
            <person name="Chen C."/>
            <person name="Cichocki N."/>
            <person name="Clum A."/>
            <person name="Culley D."/>
            <person name="Crous P.W."/>
            <person name="Fauchery L."/>
            <person name="Girlanda M."/>
            <person name="Hayes R.D."/>
            <person name="Keri Z."/>
            <person name="LaButti K."/>
            <person name="Lipzen A."/>
            <person name="Lombard V."/>
            <person name="Magnuson J."/>
            <person name="Maillard F."/>
            <person name="Murat C."/>
            <person name="Nolan M."/>
            <person name="Ohm R.A."/>
            <person name="Pangilinan J."/>
            <person name="Pereira M.F."/>
            <person name="Perotto S."/>
            <person name="Peter M."/>
            <person name="Pfister S."/>
            <person name="Riley R."/>
            <person name="Sitrit Y."/>
            <person name="Stielow J.B."/>
            <person name="Szollosi G."/>
            <person name="Zifcakova L."/>
            <person name="Stursova M."/>
            <person name="Spatafora J.W."/>
            <person name="Tedersoo L."/>
            <person name="Vaario L.M."/>
            <person name="Yamada A."/>
            <person name="Yan M."/>
            <person name="Wang P."/>
            <person name="Xu J."/>
            <person name="Bruns T."/>
            <person name="Baldrian P."/>
            <person name="Vilgalys R."/>
            <person name="Dunand C."/>
            <person name="Henrissat B."/>
            <person name="Grigoriev I.V."/>
            <person name="Hibbett D."/>
            <person name="Nagy L.G."/>
            <person name="Martin F.M."/>
        </authorList>
    </citation>
    <scope>NUCLEOTIDE SEQUENCE</scope>
    <source>
        <strain evidence="10">UH-Tt-Lm1</strain>
    </source>
</reference>
<dbReference type="PANTHER" id="PTHR12226">
    <property type="entry name" value="MANNOSE-P-DOLICHOL UTILIZATION DEFECT 1 LEC35 -RELATED"/>
    <property type="match status" value="1"/>
</dbReference>
<dbReference type="SMART" id="SM00679">
    <property type="entry name" value="CTNS"/>
    <property type="match status" value="2"/>
</dbReference>
<evidence type="ECO:0000313" key="11">
    <source>
        <dbReference type="Proteomes" id="UP000736335"/>
    </source>
</evidence>
<dbReference type="OrthoDB" id="271506at2759"/>
<evidence type="ECO:0000256" key="3">
    <source>
        <dbReference type="ARBA" id="ARBA00022692"/>
    </source>
</evidence>
<dbReference type="Proteomes" id="UP000736335">
    <property type="component" value="Unassembled WGS sequence"/>
</dbReference>
<keyword evidence="6 9" id="KW-0472">Membrane</keyword>
<dbReference type="Pfam" id="PF04193">
    <property type="entry name" value="PQ-loop"/>
    <property type="match status" value="2"/>
</dbReference>
<dbReference type="EMBL" id="WIUZ02000001">
    <property type="protein sequence ID" value="KAF9793295.1"/>
    <property type="molecule type" value="Genomic_DNA"/>
</dbReference>
<accession>A0A9P6HRS0</accession>
<sequence length="303" mass="32791">MTAITRNFPWFVKDLGVSIIGQKCYASIVEDLNFSDVDCLKYSISKGLGVAIVVGGSIMKVPQLLLIVSARSARGISLSSYSIETFCYLVTCAYSYHNGFPFSTYGENAFLGLQNIVITLLIIYFPSSTLRRSASSPSTLPKVAGAAIASVALIAALANLPKETIAFLQMTTLPLGLFSKLPQIAQNHRAKSTGQLSSFAVVAQILGCLARLFTTATEVKDMLVLAGFFLALVLNIALGFQVWSYYGKDIHDIPAGDIPLEEKRQTIYAPVAQTLERPADVISSQQTPARPSTPGRKWARKVD</sequence>
<feature type="transmembrane region" description="Helical" evidence="9">
    <location>
        <begin position="193"/>
        <end position="213"/>
    </location>
</feature>
<name>A0A9P6HRS0_9AGAM</name>
<evidence type="ECO:0000256" key="7">
    <source>
        <dbReference type="ARBA" id="ARBA00038475"/>
    </source>
</evidence>
<feature type="region of interest" description="Disordered" evidence="8">
    <location>
        <begin position="280"/>
        <end position="303"/>
    </location>
</feature>
<evidence type="ECO:0000256" key="9">
    <source>
        <dbReference type="SAM" id="Phobius"/>
    </source>
</evidence>
<feature type="transmembrane region" description="Helical" evidence="9">
    <location>
        <begin position="80"/>
        <end position="97"/>
    </location>
</feature>
<feature type="transmembrane region" description="Helical" evidence="9">
    <location>
        <begin position="109"/>
        <end position="127"/>
    </location>
</feature>
<evidence type="ECO:0000256" key="8">
    <source>
        <dbReference type="SAM" id="MobiDB-lite"/>
    </source>
</evidence>
<dbReference type="Gene3D" id="1.20.1280.290">
    <property type="match status" value="2"/>
</dbReference>
<proteinExistence type="inferred from homology"/>
<protein>
    <submittedName>
        <fullName evidence="10">Mannose-P-dolichol utilization defect 1 protein</fullName>
    </submittedName>
</protein>
<feature type="transmembrane region" description="Helical" evidence="9">
    <location>
        <begin position="225"/>
        <end position="246"/>
    </location>
</feature>
<comment type="subcellular location">
    <subcellularLocation>
        <location evidence="1">Membrane</location>
        <topology evidence="1">Multi-pass membrane protein</topology>
    </subcellularLocation>
</comment>
<keyword evidence="11" id="KW-1185">Reference proteome</keyword>
<evidence type="ECO:0000256" key="5">
    <source>
        <dbReference type="ARBA" id="ARBA00022989"/>
    </source>
</evidence>
<gene>
    <name evidence="10" type="ORF">BJ322DRAFT_1117365</name>
</gene>
<evidence type="ECO:0000256" key="4">
    <source>
        <dbReference type="ARBA" id="ARBA00022737"/>
    </source>
</evidence>
<dbReference type="PANTHER" id="PTHR12226:SF2">
    <property type="entry name" value="MANNOSE-P-DOLICHOL UTILIZATION DEFECT 1 PROTEIN"/>
    <property type="match status" value="1"/>
</dbReference>
<keyword evidence="2" id="KW-0813">Transport</keyword>
<dbReference type="InterPro" id="IPR006603">
    <property type="entry name" value="PQ-loop_rpt"/>
</dbReference>
<feature type="transmembrane region" description="Helical" evidence="9">
    <location>
        <begin position="48"/>
        <end position="68"/>
    </location>
</feature>
<dbReference type="InterPro" id="IPR016817">
    <property type="entry name" value="MannP-dilichol_defect-1"/>
</dbReference>
<dbReference type="GO" id="GO:0016020">
    <property type="term" value="C:membrane"/>
    <property type="evidence" value="ECO:0007669"/>
    <property type="project" value="UniProtKB-SubCell"/>
</dbReference>
<evidence type="ECO:0000313" key="10">
    <source>
        <dbReference type="EMBL" id="KAF9793295.1"/>
    </source>
</evidence>
<evidence type="ECO:0000256" key="2">
    <source>
        <dbReference type="ARBA" id="ARBA00022448"/>
    </source>
</evidence>
<comment type="caution">
    <text evidence="10">The sequence shown here is derived from an EMBL/GenBank/DDBJ whole genome shotgun (WGS) entry which is preliminary data.</text>
</comment>
<keyword evidence="3 9" id="KW-0812">Transmembrane</keyword>
<keyword evidence="5 9" id="KW-1133">Transmembrane helix</keyword>
<organism evidence="10 11">
    <name type="scientific">Thelephora terrestris</name>
    <dbReference type="NCBI Taxonomy" id="56493"/>
    <lineage>
        <taxon>Eukaryota</taxon>
        <taxon>Fungi</taxon>
        <taxon>Dikarya</taxon>
        <taxon>Basidiomycota</taxon>
        <taxon>Agaricomycotina</taxon>
        <taxon>Agaricomycetes</taxon>
        <taxon>Thelephorales</taxon>
        <taxon>Thelephoraceae</taxon>
        <taxon>Thelephora</taxon>
    </lineage>
</organism>